<dbReference type="GO" id="GO:0009236">
    <property type="term" value="P:cobalamin biosynthetic process"/>
    <property type="evidence" value="ECO:0007669"/>
    <property type="project" value="UniProtKB-UniRule"/>
</dbReference>
<dbReference type="InterPro" id="IPR035996">
    <property type="entry name" value="4pyrrol_Methylase_sf"/>
</dbReference>
<proteinExistence type="inferred from homology"/>
<dbReference type="Gene3D" id="3.30.950.10">
    <property type="entry name" value="Methyltransferase, Cobalt-precorrin-4 Transmethylase, Domain 2"/>
    <property type="match status" value="1"/>
</dbReference>
<evidence type="ECO:0000256" key="2">
    <source>
        <dbReference type="ARBA" id="ARBA00005879"/>
    </source>
</evidence>
<keyword evidence="3" id="KW-0169">Cobalamin biosynthesis</keyword>
<dbReference type="RefSeq" id="WP_166031360.1">
    <property type="nucleotide sequence ID" value="NZ_CP048877.1"/>
</dbReference>
<protein>
    <submittedName>
        <fullName evidence="8">Precorrin-2 C(20)-methyltransferase</fullName>
        <ecNumber evidence="8">2.1.1.130</ecNumber>
    </submittedName>
</protein>
<dbReference type="UniPathway" id="UPA00148"/>
<dbReference type="GO" id="GO:0030788">
    <property type="term" value="F:precorrin-2 C20-methyltransferase activity"/>
    <property type="evidence" value="ECO:0007669"/>
    <property type="project" value="UniProtKB-EC"/>
</dbReference>
<keyword evidence="9" id="KW-1185">Reference proteome</keyword>
<name>A0A6G7PUL9_9BACT</name>
<dbReference type="InterPro" id="IPR012382">
    <property type="entry name" value="CobI/CbiL"/>
</dbReference>
<dbReference type="PIRSF" id="PIRSF036427">
    <property type="entry name" value="Precrrn-2_mtase"/>
    <property type="match status" value="1"/>
</dbReference>
<comment type="similarity">
    <text evidence="2 7">Belongs to the precorrin methyltransferase family.</text>
</comment>
<dbReference type="Pfam" id="PF00590">
    <property type="entry name" value="TP_methylase"/>
    <property type="match status" value="1"/>
</dbReference>
<comment type="pathway">
    <text evidence="1">Cofactor biosynthesis; adenosylcobalamin biosynthesis.</text>
</comment>
<keyword evidence="5 8" id="KW-0808">Transferase</keyword>
<dbReference type="EMBL" id="CP048877">
    <property type="protein sequence ID" value="QIJ71138.1"/>
    <property type="molecule type" value="Genomic_DNA"/>
</dbReference>
<dbReference type="InterPro" id="IPR014776">
    <property type="entry name" value="4pyrrole_Mease_sub2"/>
</dbReference>
<dbReference type="NCBIfam" id="TIGR01467">
    <property type="entry name" value="cobI_cbiL"/>
    <property type="match status" value="1"/>
</dbReference>
<evidence type="ECO:0000256" key="5">
    <source>
        <dbReference type="ARBA" id="ARBA00022679"/>
    </source>
</evidence>
<sequence>MKPGKLYGVGVGPGDPKLITLRAAEVLRQVHHLFVAASTRNSYSAALSVVRPHVPEKATVERLDFPMTKDRDLLKRAWEENARRVAEILKQGKDVAFLTLGDPSLYSTFGYLYRHIKKHLPGLECEFIPGISAFQAAAARLKLTLVEGEESLILASGAEGGRAVRELGQRADTLVLYKVYRRVEDILEALEEIGRTKEAIAITACGFPEERIYEHIEDLRRQRPPYFTLILVGGRR</sequence>
<dbReference type="Proteomes" id="UP000502179">
    <property type="component" value="Chromosome"/>
</dbReference>
<reference evidence="8 9" key="1">
    <citation type="submission" date="2020-02" db="EMBL/GenBank/DDBJ databases">
        <title>Genome analysis of Thermosulfuriphilus ammonigenes ST65T, an anaerobic thermophilic chemolithoautotrophic bacterium isolated from a deep-sea hydrothermal vent.</title>
        <authorList>
            <person name="Slobodkina G."/>
            <person name="Allioux M."/>
            <person name="Merkel A."/>
            <person name="Alain K."/>
            <person name="Jebbar M."/>
            <person name="Slobodkin A."/>
        </authorList>
    </citation>
    <scope>NUCLEOTIDE SEQUENCE [LARGE SCALE GENOMIC DNA]</scope>
    <source>
        <strain evidence="8 9">ST65</strain>
    </source>
</reference>
<dbReference type="InterPro" id="IPR006364">
    <property type="entry name" value="CobI/CbiL/CobIJ_dom"/>
</dbReference>
<dbReference type="GO" id="GO:0032259">
    <property type="term" value="P:methylation"/>
    <property type="evidence" value="ECO:0007669"/>
    <property type="project" value="UniProtKB-KW"/>
</dbReference>
<keyword evidence="4 8" id="KW-0489">Methyltransferase</keyword>
<dbReference type="PANTHER" id="PTHR43467:SF2">
    <property type="entry name" value="COBALT-PRECORRIN-2 C(20)-METHYLTRANSFERASE"/>
    <property type="match status" value="1"/>
</dbReference>
<dbReference type="AlphaFoldDB" id="A0A6G7PUL9"/>
<dbReference type="SUPFAM" id="SSF53790">
    <property type="entry name" value="Tetrapyrrole methylase"/>
    <property type="match status" value="1"/>
</dbReference>
<dbReference type="KEGG" id="tav:G4V39_02100"/>
<evidence type="ECO:0000256" key="6">
    <source>
        <dbReference type="ARBA" id="ARBA00022691"/>
    </source>
</evidence>
<dbReference type="CDD" id="cd11645">
    <property type="entry name" value="Precorrin_2_C20_MT"/>
    <property type="match status" value="1"/>
</dbReference>
<evidence type="ECO:0000256" key="3">
    <source>
        <dbReference type="ARBA" id="ARBA00022573"/>
    </source>
</evidence>
<keyword evidence="6" id="KW-0949">S-adenosyl-L-methionine</keyword>
<dbReference type="InterPro" id="IPR000878">
    <property type="entry name" value="4pyrrol_Mease"/>
</dbReference>
<organism evidence="8 9">
    <name type="scientific">Thermosulfuriphilus ammonigenes</name>
    <dbReference type="NCBI Taxonomy" id="1936021"/>
    <lineage>
        <taxon>Bacteria</taxon>
        <taxon>Pseudomonadati</taxon>
        <taxon>Thermodesulfobacteriota</taxon>
        <taxon>Thermodesulfobacteria</taxon>
        <taxon>Thermodesulfobacteriales</taxon>
        <taxon>Thermodesulfobacteriaceae</taxon>
        <taxon>Thermosulfuriphilus</taxon>
    </lineage>
</organism>
<evidence type="ECO:0000256" key="1">
    <source>
        <dbReference type="ARBA" id="ARBA00004953"/>
    </source>
</evidence>
<evidence type="ECO:0000256" key="7">
    <source>
        <dbReference type="PIRNR" id="PIRNR036427"/>
    </source>
</evidence>
<dbReference type="PANTHER" id="PTHR43467">
    <property type="entry name" value="COBALT-PRECORRIN-2 C(20)-METHYLTRANSFERASE"/>
    <property type="match status" value="1"/>
</dbReference>
<evidence type="ECO:0000313" key="9">
    <source>
        <dbReference type="Proteomes" id="UP000502179"/>
    </source>
</evidence>
<evidence type="ECO:0000313" key="8">
    <source>
        <dbReference type="EMBL" id="QIJ71138.1"/>
    </source>
</evidence>
<evidence type="ECO:0000256" key="4">
    <source>
        <dbReference type="ARBA" id="ARBA00022603"/>
    </source>
</evidence>
<gene>
    <name evidence="8" type="primary">cobI</name>
    <name evidence="8" type="ORF">G4V39_02100</name>
</gene>
<dbReference type="EC" id="2.1.1.130" evidence="8"/>
<dbReference type="InterPro" id="IPR014777">
    <property type="entry name" value="4pyrrole_Mease_sub1"/>
</dbReference>
<accession>A0A6G7PUL9</accession>
<dbReference type="Gene3D" id="3.40.1010.10">
    <property type="entry name" value="Cobalt-precorrin-4 Transmethylase, Domain 1"/>
    <property type="match status" value="1"/>
</dbReference>